<reference evidence="1" key="1">
    <citation type="submission" date="2016-06" db="EMBL/GenBank/DDBJ databases">
        <title>Pandoraea oxalativorans DSM 23570 Genome Sequencing.</title>
        <authorList>
            <person name="Ee R."/>
            <person name="Lim Y.-L."/>
            <person name="Yong D."/>
            <person name="Yin W.-F."/>
            <person name="Chan K.-G."/>
        </authorList>
    </citation>
    <scope>NUCLEOTIDE SEQUENCE</scope>
    <source>
        <strain evidence="1">DSM 23570</strain>
    </source>
</reference>
<evidence type="ECO:0000313" key="2">
    <source>
        <dbReference type="Proteomes" id="UP000035050"/>
    </source>
</evidence>
<keyword evidence="2" id="KW-1185">Reference proteome</keyword>
<dbReference type="InterPro" id="IPR007460">
    <property type="entry name" value="BrnT_toxin"/>
</dbReference>
<evidence type="ECO:0000313" key="1">
    <source>
        <dbReference type="EMBL" id="AKC71266.1"/>
    </source>
</evidence>
<dbReference type="Proteomes" id="UP000035050">
    <property type="component" value="Chromosome"/>
</dbReference>
<protein>
    <recommendedName>
        <fullName evidence="3">BrnT family toxin</fullName>
    </recommendedName>
</protein>
<organism evidence="1 2">
    <name type="scientific">Pandoraea oxalativorans</name>
    <dbReference type="NCBI Taxonomy" id="573737"/>
    <lineage>
        <taxon>Bacteria</taxon>
        <taxon>Pseudomonadati</taxon>
        <taxon>Pseudomonadota</taxon>
        <taxon>Betaproteobacteria</taxon>
        <taxon>Burkholderiales</taxon>
        <taxon>Burkholderiaceae</taxon>
        <taxon>Pandoraea</taxon>
    </lineage>
</organism>
<evidence type="ECO:0008006" key="3">
    <source>
        <dbReference type="Google" id="ProtNLM"/>
    </source>
</evidence>
<dbReference type="PATRIC" id="fig|573737.6.peg.4988"/>
<dbReference type="HOGENOM" id="CLU_149290_2_2_4"/>
<dbReference type="KEGG" id="pox:MB84_20025"/>
<dbReference type="OrthoDB" id="9798158at2"/>
<dbReference type="RefSeq" id="WP_046292412.1">
    <property type="nucleotide sequence ID" value="NZ_CP011253.3"/>
</dbReference>
<accession>A0A0E3YF17</accession>
<name>A0A0E3YF17_9BURK</name>
<dbReference type="InterPro" id="IPR038573">
    <property type="entry name" value="BrnT_sf"/>
</dbReference>
<dbReference type="AlphaFoldDB" id="A0A0E3YF17"/>
<proteinExistence type="predicted"/>
<sequence>MEISFDPAKSERNVRERGLPFTMAREFEWDSAVIEEDVRVDYGERRYCAFGYIAVRLFALVFTPRAGKIHVISLRKANSREVKRYAET</sequence>
<gene>
    <name evidence="1" type="ORF">MB84_20025</name>
</gene>
<dbReference type="Gene3D" id="3.10.450.530">
    <property type="entry name" value="Ribonuclease toxin, BrnT, of type II toxin-antitoxin system"/>
    <property type="match status" value="1"/>
</dbReference>
<dbReference type="Pfam" id="PF04365">
    <property type="entry name" value="BrnT_toxin"/>
    <property type="match status" value="1"/>
</dbReference>
<dbReference type="EMBL" id="CP011253">
    <property type="protein sequence ID" value="AKC71266.1"/>
    <property type="molecule type" value="Genomic_DNA"/>
</dbReference>